<evidence type="ECO:0000256" key="2">
    <source>
        <dbReference type="ARBA" id="ARBA00022679"/>
    </source>
</evidence>
<dbReference type="STRING" id="4572.M7ZGB8"/>
<evidence type="ECO:0000256" key="3">
    <source>
        <dbReference type="RuleBase" id="RU361155"/>
    </source>
</evidence>
<dbReference type="EC" id="2.8.2.-" evidence="3"/>
<dbReference type="PANTHER" id="PTHR11783">
    <property type="entry name" value="SULFOTRANSFERASE SULT"/>
    <property type="match status" value="1"/>
</dbReference>
<reference evidence="5" key="1">
    <citation type="journal article" date="2013" name="Nature">
        <title>Draft genome of the wheat A-genome progenitor Triticum urartu.</title>
        <authorList>
            <person name="Ling H.Q."/>
            <person name="Zhao S."/>
            <person name="Liu D."/>
            <person name="Wang J."/>
            <person name="Sun H."/>
            <person name="Zhang C."/>
            <person name="Fan H."/>
            <person name="Li D."/>
            <person name="Dong L."/>
            <person name="Tao Y."/>
            <person name="Gao C."/>
            <person name="Wu H."/>
            <person name="Li Y."/>
            <person name="Cui Y."/>
            <person name="Guo X."/>
            <person name="Zheng S."/>
            <person name="Wang B."/>
            <person name="Yu K."/>
            <person name="Liang Q."/>
            <person name="Yang W."/>
            <person name="Lou X."/>
            <person name="Chen J."/>
            <person name="Feng M."/>
            <person name="Jian J."/>
            <person name="Zhang X."/>
            <person name="Luo G."/>
            <person name="Jiang Y."/>
            <person name="Liu J."/>
            <person name="Wang Z."/>
            <person name="Sha Y."/>
            <person name="Zhang B."/>
            <person name="Wu H."/>
            <person name="Tang D."/>
            <person name="Shen Q."/>
            <person name="Xue P."/>
            <person name="Zou S."/>
            <person name="Wang X."/>
            <person name="Liu X."/>
            <person name="Wang F."/>
            <person name="Yang Y."/>
            <person name="An X."/>
            <person name="Dong Z."/>
            <person name="Zhang K."/>
            <person name="Zhang X."/>
            <person name="Luo M.C."/>
            <person name="Dvorak J."/>
            <person name="Tong Y."/>
            <person name="Wang J."/>
            <person name="Yang H."/>
            <person name="Li Z."/>
            <person name="Wang D."/>
            <person name="Zhang A."/>
            <person name="Wang J."/>
        </authorList>
    </citation>
    <scope>NUCLEOTIDE SEQUENCE</scope>
</reference>
<evidence type="ECO:0000313" key="5">
    <source>
        <dbReference type="EMBL" id="EMS47139.1"/>
    </source>
</evidence>
<protein>
    <recommendedName>
        <fullName evidence="3">Sulfotransferase</fullName>
        <ecNumber evidence="3">2.8.2.-</ecNumber>
    </recommendedName>
</protein>
<dbReference type="EMBL" id="KD265130">
    <property type="protein sequence ID" value="EMS47139.1"/>
    <property type="molecule type" value="Genomic_DNA"/>
</dbReference>
<keyword evidence="2 3" id="KW-0808">Transferase</keyword>
<organism evidence="5">
    <name type="scientific">Triticum urartu</name>
    <name type="common">Red wild einkorn</name>
    <name type="synonym">Crithodium urartu</name>
    <dbReference type="NCBI Taxonomy" id="4572"/>
    <lineage>
        <taxon>Eukaryota</taxon>
        <taxon>Viridiplantae</taxon>
        <taxon>Streptophyta</taxon>
        <taxon>Embryophyta</taxon>
        <taxon>Tracheophyta</taxon>
        <taxon>Spermatophyta</taxon>
        <taxon>Magnoliopsida</taxon>
        <taxon>Liliopsida</taxon>
        <taxon>Poales</taxon>
        <taxon>Poaceae</taxon>
        <taxon>BOP clade</taxon>
        <taxon>Pooideae</taxon>
        <taxon>Triticodae</taxon>
        <taxon>Triticeae</taxon>
        <taxon>Triticinae</taxon>
        <taxon>Triticum</taxon>
    </lineage>
</organism>
<evidence type="ECO:0000256" key="1">
    <source>
        <dbReference type="ARBA" id="ARBA00005771"/>
    </source>
</evidence>
<dbReference type="Pfam" id="PF00685">
    <property type="entry name" value="Sulfotransfer_1"/>
    <property type="match status" value="1"/>
</dbReference>
<gene>
    <name evidence="5" type="ORF">TRIUR3_17698</name>
</gene>
<dbReference type="GO" id="GO:0008146">
    <property type="term" value="F:sulfotransferase activity"/>
    <property type="evidence" value="ECO:0007669"/>
    <property type="project" value="InterPro"/>
</dbReference>
<dbReference type="InterPro" id="IPR000863">
    <property type="entry name" value="Sulfotransferase_dom"/>
</dbReference>
<sequence>MATAPGASLLGPIPFADVEVDSGLVSGVPVQLAEENADADLVSALPSAPRPNNGLPELRFYEGHRGLFVSRRGEAKLEALPSPRVMNTHMPLAMIPRAAAPGGGGCKVVYICRQPKDMVVSRWDFHRRLHPELAFADVFEAVCSGAVAYGPAKTCFRVYASGYSLSNHSFLRHDLCK</sequence>
<dbReference type="SUPFAM" id="SSF52540">
    <property type="entry name" value="P-loop containing nucleoside triphosphate hydrolases"/>
    <property type="match status" value="1"/>
</dbReference>
<dbReference type="AlphaFoldDB" id="M7ZGB8"/>
<dbReference type="Gene3D" id="3.40.50.300">
    <property type="entry name" value="P-loop containing nucleotide triphosphate hydrolases"/>
    <property type="match status" value="1"/>
</dbReference>
<evidence type="ECO:0000259" key="4">
    <source>
        <dbReference type="Pfam" id="PF00685"/>
    </source>
</evidence>
<name>M7ZGB8_TRIUA</name>
<dbReference type="eggNOG" id="KOG1584">
    <property type="taxonomic scope" value="Eukaryota"/>
</dbReference>
<proteinExistence type="inferred from homology"/>
<comment type="similarity">
    <text evidence="1 3">Belongs to the sulfotransferase 1 family.</text>
</comment>
<feature type="domain" description="Sulfotransferase" evidence="4">
    <location>
        <begin position="52"/>
        <end position="161"/>
    </location>
</feature>
<dbReference type="InterPro" id="IPR027417">
    <property type="entry name" value="P-loop_NTPase"/>
</dbReference>
<accession>M7ZGB8</accession>